<evidence type="ECO:0000313" key="2">
    <source>
        <dbReference type="EMBL" id="KAJ3562521.1"/>
    </source>
</evidence>
<evidence type="ECO:0000256" key="1">
    <source>
        <dbReference type="SAM" id="Phobius"/>
    </source>
</evidence>
<feature type="transmembrane region" description="Helical" evidence="1">
    <location>
        <begin position="33"/>
        <end position="55"/>
    </location>
</feature>
<proteinExistence type="predicted"/>
<keyword evidence="1" id="KW-0812">Transmembrane</keyword>
<name>A0AAD5VKN2_9AGAR</name>
<dbReference type="Proteomes" id="UP001213000">
    <property type="component" value="Unassembled WGS sequence"/>
</dbReference>
<reference evidence="2" key="1">
    <citation type="submission" date="2022-07" db="EMBL/GenBank/DDBJ databases">
        <title>Genome Sequence of Leucocoprinus birnbaumii.</title>
        <authorList>
            <person name="Buettner E."/>
        </authorList>
    </citation>
    <scope>NUCLEOTIDE SEQUENCE</scope>
    <source>
        <strain evidence="2">VT141</strain>
    </source>
</reference>
<keyword evidence="3" id="KW-1185">Reference proteome</keyword>
<organism evidence="2 3">
    <name type="scientific">Leucocoprinus birnbaumii</name>
    <dbReference type="NCBI Taxonomy" id="56174"/>
    <lineage>
        <taxon>Eukaryota</taxon>
        <taxon>Fungi</taxon>
        <taxon>Dikarya</taxon>
        <taxon>Basidiomycota</taxon>
        <taxon>Agaricomycotina</taxon>
        <taxon>Agaricomycetes</taxon>
        <taxon>Agaricomycetidae</taxon>
        <taxon>Agaricales</taxon>
        <taxon>Agaricineae</taxon>
        <taxon>Agaricaceae</taxon>
        <taxon>Leucocoprinus</taxon>
    </lineage>
</organism>
<dbReference type="EMBL" id="JANIEX010000859">
    <property type="protein sequence ID" value="KAJ3562521.1"/>
    <property type="molecule type" value="Genomic_DNA"/>
</dbReference>
<protein>
    <submittedName>
        <fullName evidence="2">Uncharacterized protein</fullName>
    </submittedName>
</protein>
<keyword evidence="1" id="KW-1133">Transmembrane helix</keyword>
<keyword evidence="1" id="KW-0472">Membrane</keyword>
<evidence type="ECO:0000313" key="3">
    <source>
        <dbReference type="Proteomes" id="UP001213000"/>
    </source>
</evidence>
<comment type="caution">
    <text evidence="2">The sequence shown here is derived from an EMBL/GenBank/DDBJ whole genome shotgun (WGS) entry which is preliminary data.</text>
</comment>
<sequence>MPPVVIVSRSPLNSPHRLGCPIELRFVSEKFDIFVLVFPLLTQILYFALTVIRCLDSAKEVRMTPRMRVTSLVTMNKTVPIMFALLRDGVLYFFLALVIYLAFILLINVSPQSQLWLPGTIMMLTMNPLLASRLYLGMKARGRAQDNGNDARILAFEEGLQDLMLTRTEGHDSVEIVTSVASRS</sequence>
<feature type="transmembrane region" description="Helical" evidence="1">
    <location>
        <begin position="115"/>
        <end position="136"/>
    </location>
</feature>
<feature type="transmembrane region" description="Helical" evidence="1">
    <location>
        <begin position="90"/>
        <end position="109"/>
    </location>
</feature>
<dbReference type="AlphaFoldDB" id="A0AAD5VKN2"/>
<gene>
    <name evidence="2" type="ORF">NP233_g9516</name>
</gene>
<accession>A0AAD5VKN2</accession>